<dbReference type="Pfam" id="PF05753">
    <property type="entry name" value="TRAP_beta"/>
    <property type="match status" value="1"/>
</dbReference>
<dbReference type="PANTHER" id="PTHR12861">
    <property type="entry name" value="TRANSLOCON-ASSOCIATED PROTEIN, BETA SUBUNIT PRECURSOR TRAP-BETA SIGNAL SEQUENCE RECEPTOR BETA SUBUNIT"/>
    <property type="match status" value="1"/>
</dbReference>
<evidence type="ECO:0000313" key="3">
    <source>
        <dbReference type="Proteomes" id="UP000324629"/>
    </source>
</evidence>
<keyword evidence="3" id="KW-1185">Reference proteome</keyword>
<organism evidence="2 3">
    <name type="scientific">Paragonimus westermani</name>
    <dbReference type="NCBI Taxonomy" id="34504"/>
    <lineage>
        <taxon>Eukaryota</taxon>
        <taxon>Metazoa</taxon>
        <taxon>Spiralia</taxon>
        <taxon>Lophotrochozoa</taxon>
        <taxon>Platyhelminthes</taxon>
        <taxon>Trematoda</taxon>
        <taxon>Digenea</taxon>
        <taxon>Plagiorchiida</taxon>
        <taxon>Troglotremata</taxon>
        <taxon>Troglotrematidae</taxon>
        <taxon>Paragonimus</taxon>
    </lineage>
</organism>
<dbReference type="PANTHER" id="PTHR12861:SF3">
    <property type="entry name" value="TRANSLOCON-ASSOCIATED PROTEIN SUBUNIT BETA"/>
    <property type="match status" value="1"/>
</dbReference>
<protein>
    <submittedName>
        <fullName evidence="2">Translocon-associated protein subunit beta</fullName>
    </submittedName>
</protein>
<proteinExistence type="predicted"/>
<evidence type="ECO:0000313" key="2">
    <source>
        <dbReference type="EMBL" id="KAA3672453.1"/>
    </source>
</evidence>
<dbReference type="Proteomes" id="UP000324629">
    <property type="component" value="Unassembled WGS sequence"/>
</dbReference>
<keyword evidence="1" id="KW-0812">Transmembrane</keyword>
<gene>
    <name evidence="2" type="ORF">DEA37_0011804</name>
</gene>
<comment type="caution">
    <text evidence="2">The sequence shown here is derived from an EMBL/GenBank/DDBJ whole genome shotgun (WGS) entry which is preliminary data.</text>
</comment>
<dbReference type="GO" id="GO:0005783">
    <property type="term" value="C:endoplasmic reticulum"/>
    <property type="evidence" value="ECO:0007669"/>
    <property type="project" value="TreeGrafter"/>
</dbReference>
<reference evidence="2 3" key="1">
    <citation type="journal article" date="2019" name="Gigascience">
        <title>Whole-genome sequence of the oriental lung fluke Paragonimus westermani.</title>
        <authorList>
            <person name="Oey H."/>
            <person name="Zakrzewski M."/>
            <person name="Narain K."/>
            <person name="Devi K.R."/>
            <person name="Agatsuma T."/>
            <person name="Nawaratna S."/>
            <person name="Gobert G.N."/>
            <person name="Jones M.K."/>
            <person name="Ragan M.A."/>
            <person name="McManus D.P."/>
            <person name="Krause L."/>
        </authorList>
    </citation>
    <scope>NUCLEOTIDE SEQUENCE [LARGE SCALE GENOMIC DNA]</scope>
    <source>
        <strain evidence="2 3">IND2009</strain>
    </source>
</reference>
<feature type="transmembrane region" description="Helical" evidence="1">
    <location>
        <begin position="164"/>
        <end position="182"/>
    </location>
</feature>
<sequence>ANHIIWCFFKISGMRILVIFGLYCLTVYGQSSDSVRLAVSKEILNEYVFDGKELTVLYTLYNFHPSRVARDVELFDAYPDAQFIQVHGHPSVRWPHIPAASNVTHAVVVMPREPGVHNFTSATITYHTGDASKTTLHYSSAPGPVMIYATKEYNRRFATHTMDWIGFALLVAPCLLIPYMLWRSSASKYLVS</sequence>
<keyword evidence="1" id="KW-0472">Membrane</keyword>
<name>A0A5J4NAH0_9TREM</name>
<dbReference type="AlphaFoldDB" id="A0A5J4NAH0"/>
<accession>A0A5J4NAH0</accession>
<evidence type="ECO:0000256" key="1">
    <source>
        <dbReference type="SAM" id="Phobius"/>
    </source>
</evidence>
<keyword evidence="1" id="KW-1133">Transmembrane helix</keyword>
<feature type="non-terminal residue" evidence="2">
    <location>
        <position position="1"/>
    </location>
</feature>
<dbReference type="EMBL" id="QNGE01004889">
    <property type="protein sequence ID" value="KAA3672453.1"/>
    <property type="molecule type" value="Genomic_DNA"/>
</dbReference>